<comment type="similarity">
    <text evidence="2">Belongs to the granulin family.</text>
</comment>
<dbReference type="InterPro" id="IPR037277">
    <property type="entry name" value="Granulin_sf"/>
</dbReference>
<dbReference type="Proteomes" id="UP000694402">
    <property type="component" value="Unassembled WGS sequence"/>
</dbReference>
<dbReference type="GeneTree" id="ENSGT00470000042293"/>
<feature type="domain" description="Granulins" evidence="5">
    <location>
        <begin position="222"/>
        <end position="235"/>
    </location>
</feature>
<organism evidence="6 7">
    <name type="scientific">Oncorhynchus tshawytscha</name>
    <name type="common">Chinook salmon</name>
    <name type="synonym">Salmo tshawytscha</name>
    <dbReference type="NCBI Taxonomy" id="74940"/>
    <lineage>
        <taxon>Eukaryota</taxon>
        <taxon>Metazoa</taxon>
        <taxon>Chordata</taxon>
        <taxon>Craniata</taxon>
        <taxon>Vertebrata</taxon>
        <taxon>Euteleostomi</taxon>
        <taxon>Actinopterygii</taxon>
        <taxon>Neopterygii</taxon>
        <taxon>Teleostei</taxon>
        <taxon>Protacanthopterygii</taxon>
        <taxon>Salmoniformes</taxon>
        <taxon>Salmonidae</taxon>
        <taxon>Salmoninae</taxon>
        <taxon>Oncorhynchus</taxon>
    </lineage>
</organism>
<dbReference type="SMART" id="SM00277">
    <property type="entry name" value="GRAN"/>
    <property type="match status" value="6"/>
</dbReference>
<accession>A0AAZ3P7G7</accession>
<reference evidence="6" key="2">
    <citation type="submission" date="2025-08" db="UniProtKB">
        <authorList>
            <consortium name="Ensembl"/>
        </authorList>
    </citation>
    <scope>IDENTIFICATION</scope>
</reference>
<evidence type="ECO:0000313" key="7">
    <source>
        <dbReference type="Proteomes" id="UP000694402"/>
    </source>
</evidence>
<dbReference type="GO" id="GO:0005576">
    <property type="term" value="C:extracellular region"/>
    <property type="evidence" value="ECO:0007669"/>
    <property type="project" value="UniProtKB-SubCell"/>
</dbReference>
<keyword evidence="3" id="KW-0964">Secreted</keyword>
<name>A0AAZ3P7G7_ONCTS</name>
<feature type="domain" description="Granulins" evidence="5">
    <location>
        <begin position="391"/>
        <end position="404"/>
    </location>
</feature>
<dbReference type="PANTHER" id="PTHR12274:SF3">
    <property type="entry name" value="PROGRANULIN"/>
    <property type="match status" value="1"/>
</dbReference>
<feature type="domain" description="Granulins" evidence="5">
    <location>
        <begin position="469"/>
        <end position="482"/>
    </location>
</feature>
<reference evidence="7" key="1">
    <citation type="journal article" date="2018" name="PLoS ONE">
        <title>Chinook salmon (Oncorhynchus tshawytscha) genome and transcriptome.</title>
        <authorList>
            <person name="Christensen K.A."/>
            <person name="Leong J.S."/>
            <person name="Sakhrani D."/>
            <person name="Biagi C.A."/>
            <person name="Minkley D.R."/>
            <person name="Withler R.E."/>
            <person name="Rondeau E.B."/>
            <person name="Koop B.F."/>
            <person name="Devlin R.H."/>
        </authorList>
    </citation>
    <scope>NUCLEOTIDE SEQUENCE [LARGE SCALE GENOMIC DNA]</scope>
</reference>
<dbReference type="PROSITE" id="PS00799">
    <property type="entry name" value="GRANULINS"/>
    <property type="match status" value="7"/>
</dbReference>
<proteinExistence type="inferred from homology"/>
<keyword evidence="7" id="KW-1185">Reference proteome</keyword>
<feature type="domain" description="Granulins" evidence="5">
    <location>
        <begin position="2"/>
        <end position="15"/>
    </location>
</feature>
<protein>
    <recommendedName>
        <fullName evidence="5">Granulins domain-containing protein</fullName>
    </recommendedName>
</protein>
<evidence type="ECO:0000313" key="6">
    <source>
        <dbReference type="Ensembl" id="ENSOTSP00005112496.1"/>
    </source>
</evidence>
<feature type="domain" description="Granulins" evidence="5">
    <location>
        <begin position="62"/>
        <end position="75"/>
    </location>
</feature>
<evidence type="ECO:0000256" key="4">
    <source>
        <dbReference type="ARBA" id="ARBA00023157"/>
    </source>
</evidence>
<evidence type="ECO:0000256" key="2">
    <source>
        <dbReference type="ARBA" id="ARBA00010093"/>
    </source>
</evidence>
<dbReference type="InterPro" id="IPR006150">
    <property type="entry name" value="Cys_repeat_1"/>
</dbReference>
<dbReference type="AlphaFoldDB" id="A0AAZ3P7G7"/>
<feature type="domain" description="Granulins" evidence="5">
    <location>
        <begin position="301"/>
        <end position="314"/>
    </location>
</feature>
<dbReference type="PANTHER" id="PTHR12274">
    <property type="entry name" value="GRANULIN"/>
    <property type="match status" value="1"/>
</dbReference>
<dbReference type="Gene3D" id="2.10.25.160">
    <property type="entry name" value="Granulin"/>
    <property type="match status" value="6"/>
</dbReference>
<dbReference type="InterPro" id="IPR039036">
    <property type="entry name" value="Granulin_fam"/>
</dbReference>
<dbReference type="SUPFAM" id="SSF57277">
    <property type="entry name" value="Granulin repeat"/>
    <property type="match status" value="6"/>
</dbReference>
<dbReference type="InterPro" id="IPR000118">
    <property type="entry name" value="Granulin"/>
</dbReference>
<gene>
    <name evidence="6" type="primary">LOC112223535</name>
</gene>
<evidence type="ECO:0000256" key="3">
    <source>
        <dbReference type="ARBA" id="ARBA00022525"/>
    </source>
</evidence>
<dbReference type="SMART" id="SM00289">
    <property type="entry name" value="WR1"/>
    <property type="match status" value="5"/>
</dbReference>
<reference evidence="6" key="3">
    <citation type="submission" date="2025-09" db="UniProtKB">
        <authorList>
            <consortium name="Ensembl"/>
        </authorList>
    </citation>
    <scope>IDENTIFICATION</scope>
</reference>
<dbReference type="Ensembl" id="ENSOTST00005141164.1">
    <property type="protein sequence ID" value="ENSOTSP00005112496.1"/>
    <property type="gene ID" value="ENSOTSG00005038893.2"/>
</dbReference>
<evidence type="ECO:0000259" key="5">
    <source>
        <dbReference type="PROSITE" id="PS00799"/>
    </source>
</evidence>
<evidence type="ECO:0000256" key="1">
    <source>
        <dbReference type="ARBA" id="ARBA00004613"/>
    </source>
</evidence>
<dbReference type="Pfam" id="PF00396">
    <property type="entry name" value="Granulin"/>
    <property type="match status" value="7"/>
</dbReference>
<feature type="domain" description="Granulins" evidence="5">
    <location>
        <begin position="138"/>
        <end position="151"/>
    </location>
</feature>
<sequence length="514" mass="54788">CCEDKMHCCPESTKCDLAHSKSVVGRAVTCPGGKSLCPDGTTCCLLASGDFGCCPYPEAVCCFDKLHCCPGNTTCDLEHEMCTSPNTQTPLAKKIPAIPNDVNAVPCNDSVACADGSTCCKSLDGEWVCCPLPKAVCCDDHLHCCPHGTICNLAESTCDDPSSGPALVPMLDKVPAFSYVSEEKPLPNTKCDESTSCPGQSTCCETTTGNWACCPLPNAMCCNDHLHCCPHGTVCNLEASTCDDPSGFTMPWVAKVPALATQTPLATEKCDEQTMCPRGTTCCRQNSGQSACCPLPHVVCCDDHEHCCPKGYTCNVAEQTCDKPGLLSLPWVPKLPGLPLHRGLPQASAPSVHPVKNMCDPHTSCPKDTTCCFVKKAGKWGCCPLPKAVCCADGDHCCPSSYSCDDQKTCCTKGRLTIPWYRKEKALTVGAMLKDVKCDNKSSCASGTTCCKLSTEEWGCCPLVKAVCCADAKHCCPMGYTCNLGQGGCSQQAELTWDIFFTHNKKRDFVPFGL</sequence>
<keyword evidence="4" id="KW-1015">Disulfide bond</keyword>
<comment type="subcellular location">
    <subcellularLocation>
        <location evidence="1">Secreted</location>
    </subcellularLocation>
</comment>